<gene>
    <name evidence="2" type="ORF">VE01_10272</name>
</gene>
<dbReference type="OrthoDB" id="2013972at2759"/>
<proteinExistence type="predicted"/>
<accession>A0A1B8G7A6</accession>
<organism evidence="2 3">
    <name type="scientific">Pseudogymnoascus verrucosus</name>
    <dbReference type="NCBI Taxonomy" id="342668"/>
    <lineage>
        <taxon>Eukaryota</taxon>
        <taxon>Fungi</taxon>
        <taxon>Dikarya</taxon>
        <taxon>Ascomycota</taxon>
        <taxon>Pezizomycotina</taxon>
        <taxon>Leotiomycetes</taxon>
        <taxon>Thelebolales</taxon>
        <taxon>Thelebolaceae</taxon>
        <taxon>Pseudogymnoascus</taxon>
    </lineage>
</organism>
<dbReference type="InterPro" id="IPR029063">
    <property type="entry name" value="SAM-dependent_MTases_sf"/>
</dbReference>
<name>A0A1B8G7A6_9PEZI</name>
<dbReference type="STRING" id="342668.A0A1B8G7A6"/>
<evidence type="ECO:0000256" key="1">
    <source>
        <dbReference type="SAM" id="MobiDB-lite"/>
    </source>
</evidence>
<dbReference type="GeneID" id="28843658"/>
<dbReference type="RefSeq" id="XP_018125443.1">
    <property type="nucleotide sequence ID" value="XM_018279675.2"/>
</dbReference>
<evidence type="ECO:0000313" key="3">
    <source>
        <dbReference type="Proteomes" id="UP000091956"/>
    </source>
</evidence>
<dbReference type="PANTHER" id="PTHR43591">
    <property type="entry name" value="METHYLTRANSFERASE"/>
    <property type="match status" value="1"/>
</dbReference>
<dbReference type="GO" id="GO:0008168">
    <property type="term" value="F:methyltransferase activity"/>
    <property type="evidence" value="ECO:0007669"/>
    <property type="project" value="TreeGrafter"/>
</dbReference>
<dbReference type="Pfam" id="PF13489">
    <property type="entry name" value="Methyltransf_23"/>
    <property type="match status" value="1"/>
</dbReference>
<protein>
    <recommendedName>
        <fullName evidence="4">S-adenosyl-L-methionine-dependent methyltransferase</fullName>
    </recommendedName>
</protein>
<evidence type="ECO:0008006" key="4">
    <source>
        <dbReference type="Google" id="ProtNLM"/>
    </source>
</evidence>
<keyword evidence="3" id="KW-1185">Reference proteome</keyword>
<sequence>MQRIEADPDFEDEGAVFDADSLYGDSTTSITSSILRGVDEHGRTYAAYGKSGYGMPIDGDELDRIDMKHRMYSMLLDEELFLAPIGSSPHRVLDLGTGSGIWAIDFADQFPSADVLGVDVAPIQPDWVPPNCHFEIDDVEEQFTYHQKFDFIHSRDFLFSIKDWPRLVGQCYEQLVPGGYLELQCLLPVPNCDDDSAPPESGVPIFSTKVIEASQIVGWSLLEPNNFAKYLREAGFVNVVEKRYKVPTGPWPLNKRLKLIGAFEMQSLLQGASAFSLMAFSKAFGWTKEETEVFLVALRRDVKNLRYHTYYEFIVAYGQRPKDVGTTKEASPESPTAESVGSPGKTESEDSPPKV</sequence>
<feature type="region of interest" description="Disordered" evidence="1">
    <location>
        <begin position="323"/>
        <end position="355"/>
    </location>
</feature>
<dbReference type="PANTHER" id="PTHR43591:SF24">
    <property type="entry name" value="2-METHOXY-6-POLYPRENYL-1,4-BENZOQUINOL METHYLASE, MITOCHONDRIAL"/>
    <property type="match status" value="1"/>
</dbReference>
<reference evidence="3" key="2">
    <citation type="journal article" date="2018" name="Nat. Commun.">
        <title>Extreme sensitivity to ultraviolet light in the fungal pathogen causing white-nose syndrome of bats.</title>
        <authorList>
            <person name="Palmer J.M."/>
            <person name="Drees K.P."/>
            <person name="Foster J.T."/>
            <person name="Lindner D.L."/>
        </authorList>
    </citation>
    <scope>NUCLEOTIDE SEQUENCE [LARGE SCALE GENOMIC DNA]</scope>
    <source>
        <strain evidence="3">UAMH 10579</strain>
    </source>
</reference>
<feature type="compositionally biased region" description="Basic and acidic residues" evidence="1">
    <location>
        <begin position="346"/>
        <end position="355"/>
    </location>
</feature>
<dbReference type="Gene3D" id="3.40.50.150">
    <property type="entry name" value="Vaccinia Virus protein VP39"/>
    <property type="match status" value="1"/>
</dbReference>
<dbReference type="AlphaFoldDB" id="A0A1B8G7A6"/>
<dbReference type="SUPFAM" id="SSF53335">
    <property type="entry name" value="S-adenosyl-L-methionine-dependent methyltransferases"/>
    <property type="match status" value="1"/>
</dbReference>
<reference evidence="2 3" key="1">
    <citation type="submission" date="2016-03" db="EMBL/GenBank/DDBJ databases">
        <title>Comparative genomics of Pseudogymnoascus destructans, the fungus causing white-nose syndrome of bats.</title>
        <authorList>
            <person name="Palmer J.M."/>
            <person name="Drees K.P."/>
            <person name="Foster J.T."/>
            <person name="Lindner D.L."/>
        </authorList>
    </citation>
    <scope>NUCLEOTIDE SEQUENCE [LARGE SCALE GENOMIC DNA]</scope>
    <source>
        <strain evidence="2 3">UAMH 10579</strain>
    </source>
</reference>
<dbReference type="CDD" id="cd02440">
    <property type="entry name" value="AdoMet_MTases"/>
    <property type="match status" value="1"/>
</dbReference>
<evidence type="ECO:0000313" key="2">
    <source>
        <dbReference type="EMBL" id="OBT91710.1"/>
    </source>
</evidence>
<dbReference type="Proteomes" id="UP000091956">
    <property type="component" value="Unassembled WGS sequence"/>
</dbReference>
<dbReference type="EMBL" id="KV460282">
    <property type="protein sequence ID" value="OBT91710.1"/>
    <property type="molecule type" value="Genomic_DNA"/>
</dbReference>